<evidence type="ECO:0000313" key="2">
    <source>
        <dbReference type="Proteomes" id="UP001470230"/>
    </source>
</evidence>
<keyword evidence="2" id="KW-1185">Reference proteome</keyword>
<name>A0ABR2GP63_9EUKA</name>
<dbReference type="InterPro" id="IPR009660">
    <property type="entry name" value="Phage_A500_Gp15"/>
</dbReference>
<dbReference type="Pfam" id="PF06854">
    <property type="entry name" value="Phage_Gp15"/>
    <property type="match status" value="1"/>
</dbReference>
<evidence type="ECO:0000313" key="1">
    <source>
        <dbReference type="EMBL" id="KAK8835461.1"/>
    </source>
</evidence>
<protein>
    <recommendedName>
        <fullName evidence="3">Bacteriophage Gp15 protein</fullName>
    </recommendedName>
</protein>
<accession>A0ABR2GP63</accession>
<organism evidence="1 2">
    <name type="scientific">Tritrichomonas musculus</name>
    <dbReference type="NCBI Taxonomy" id="1915356"/>
    <lineage>
        <taxon>Eukaryota</taxon>
        <taxon>Metamonada</taxon>
        <taxon>Parabasalia</taxon>
        <taxon>Tritrichomonadida</taxon>
        <taxon>Tritrichomonadidae</taxon>
        <taxon>Tritrichomonas</taxon>
    </lineage>
</organism>
<dbReference type="EMBL" id="JAPFFF010000103">
    <property type="protein sequence ID" value="KAK8835461.1"/>
    <property type="molecule type" value="Genomic_DNA"/>
</dbReference>
<comment type="caution">
    <text evidence="1">The sequence shown here is derived from an EMBL/GenBank/DDBJ whole genome shotgun (WGS) entry which is preliminary data.</text>
</comment>
<proteinExistence type="predicted"/>
<gene>
    <name evidence="1" type="ORF">M9Y10_004565</name>
</gene>
<evidence type="ECO:0008006" key="3">
    <source>
        <dbReference type="Google" id="ProtNLM"/>
    </source>
</evidence>
<sequence>MFNVLTDLLPKDYKGYLINYQYYNGILINECLKDRECLFDNDDYGKIEKIYTAFTILYGNGIPEFNTALEGLDWFISCDIPRTNEPENKEEVFDFNIDSQLLYSSFRAKYGINLATEKDLHWFEFIYLFNDLTKTSFRETVNMRQMKPSQYKDATPEYKEQVLRVKREFSLNTKSKRESDELTKEQKQKMIDFYRVIGKQIPKGYGGLPEIREDVAKRQKGYGGD</sequence>
<dbReference type="Proteomes" id="UP001470230">
    <property type="component" value="Unassembled WGS sequence"/>
</dbReference>
<reference evidence="1 2" key="1">
    <citation type="submission" date="2024-04" db="EMBL/GenBank/DDBJ databases">
        <title>Tritrichomonas musculus Genome.</title>
        <authorList>
            <person name="Alves-Ferreira E."/>
            <person name="Grigg M."/>
            <person name="Lorenzi H."/>
            <person name="Galac M."/>
        </authorList>
    </citation>
    <scope>NUCLEOTIDE SEQUENCE [LARGE SCALE GENOMIC DNA]</scope>
    <source>
        <strain evidence="1 2">EAF2021</strain>
    </source>
</reference>